<dbReference type="SUPFAM" id="SSF53335">
    <property type="entry name" value="S-adenosyl-L-methionine-dependent methyltransferases"/>
    <property type="match status" value="1"/>
</dbReference>
<reference evidence="1 2" key="1">
    <citation type="journal article" date="2013" name="ISME J.">
        <title>Metabolic model for the filamentous 'Candidatus Microthrix parvicella' based on genomic and metagenomic analyses.</title>
        <authorList>
            <person name="Jon McIlroy S."/>
            <person name="Kristiansen R."/>
            <person name="Albertsen M."/>
            <person name="Michael Karst S."/>
            <person name="Rossetti S."/>
            <person name="Lund Nielsen J."/>
            <person name="Tandoi V."/>
            <person name="James Seviour R."/>
            <person name="Nielsen P.H."/>
        </authorList>
    </citation>
    <scope>NUCLEOTIDE SEQUENCE [LARGE SCALE GENOMIC DNA]</scope>
    <source>
        <strain evidence="1 2">RN1</strain>
    </source>
</reference>
<protein>
    <submittedName>
        <fullName evidence="1">Uncharacterized protein</fullName>
    </submittedName>
</protein>
<dbReference type="eggNOG" id="COG4122">
    <property type="taxonomic scope" value="Bacteria"/>
</dbReference>
<organism evidence="1 2">
    <name type="scientific">Candidatus Neomicrothrix parvicella RN1</name>
    <dbReference type="NCBI Taxonomy" id="1229780"/>
    <lineage>
        <taxon>Bacteria</taxon>
        <taxon>Bacillati</taxon>
        <taxon>Actinomycetota</taxon>
        <taxon>Acidimicrobiia</taxon>
        <taxon>Acidimicrobiales</taxon>
        <taxon>Microthrixaceae</taxon>
        <taxon>Candidatus Neomicrothrix</taxon>
    </lineage>
</organism>
<dbReference type="Proteomes" id="UP000018291">
    <property type="component" value="Unassembled WGS sequence"/>
</dbReference>
<evidence type="ECO:0000313" key="1">
    <source>
        <dbReference type="EMBL" id="CCM64876.1"/>
    </source>
</evidence>
<dbReference type="EMBL" id="CANL01000045">
    <property type="protein sequence ID" value="CCM64876.1"/>
    <property type="molecule type" value="Genomic_DNA"/>
</dbReference>
<dbReference type="Pfam" id="PF13578">
    <property type="entry name" value="Methyltransf_24"/>
    <property type="match status" value="1"/>
</dbReference>
<proteinExistence type="predicted"/>
<comment type="caution">
    <text evidence="1">The sequence shown here is derived from an EMBL/GenBank/DDBJ whole genome shotgun (WGS) entry which is preliminary data.</text>
</comment>
<dbReference type="Gene3D" id="3.40.50.150">
    <property type="entry name" value="Vaccinia Virus protein VP39"/>
    <property type="match status" value="1"/>
</dbReference>
<dbReference type="STRING" id="1229780.BN381_50018"/>
<keyword evidence="2" id="KW-1185">Reference proteome</keyword>
<gene>
    <name evidence="1" type="ORF">BN381_50018</name>
</gene>
<evidence type="ECO:0000313" key="2">
    <source>
        <dbReference type="Proteomes" id="UP000018291"/>
    </source>
</evidence>
<dbReference type="InterPro" id="IPR029063">
    <property type="entry name" value="SAM-dependent_MTases_sf"/>
</dbReference>
<dbReference type="AlphaFoldDB" id="R4Z602"/>
<name>R4Z602_9ACTN</name>
<dbReference type="OrthoDB" id="582170at2"/>
<dbReference type="HOGENOM" id="CLU_1060491_0_0_11"/>
<accession>R4Z602</accession>
<sequence>MRFRADELMTIAQNLRHPSVGREALRRVRSRGSKKSQALTRATSKAWASDHAESLEDFAGSLDSDLWKETTEFSEALAGSSVVQRADGLRSFGGADYRLLFFLVRHLKPSEVVETGVAAGYSSAAILEAMDRNGKGHLYSSDLPYISMQHPEDFIGSVVAANLRERWDLRVRGDRVHLPELAQTLNHVDLFHYDSDKSFEGRTFALDVLEPVLDSHSVVVFDDIQDNAHFQEWTKARSVPFRVFGFSGKYVGLVGL</sequence>